<dbReference type="Proteomes" id="UP000023152">
    <property type="component" value="Unassembled WGS sequence"/>
</dbReference>
<feature type="transmembrane region" description="Helical" evidence="8">
    <location>
        <begin position="510"/>
        <end position="528"/>
    </location>
</feature>
<evidence type="ECO:0000256" key="3">
    <source>
        <dbReference type="ARBA" id="ARBA00004613"/>
    </source>
</evidence>
<evidence type="ECO:0000256" key="5">
    <source>
        <dbReference type="ARBA" id="ARBA00022729"/>
    </source>
</evidence>
<feature type="transmembrane region" description="Helical" evidence="8">
    <location>
        <begin position="1081"/>
        <end position="1098"/>
    </location>
</feature>
<keyword evidence="8" id="KW-1133">Transmembrane helix</keyword>
<dbReference type="EMBL" id="ASPP01003126">
    <property type="protein sequence ID" value="ETO33798.1"/>
    <property type="molecule type" value="Genomic_DNA"/>
</dbReference>
<feature type="transmembrane region" description="Helical" evidence="8">
    <location>
        <begin position="1130"/>
        <end position="1148"/>
    </location>
</feature>
<keyword evidence="10" id="KW-1185">Reference proteome</keyword>
<feature type="transmembrane region" description="Helical" evidence="8">
    <location>
        <begin position="1258"/>
        <end position="1279"/>
    </location>
</feature>
<evidence type="ECO:0000313" key="9">
    <source>
        <dbReference type="EMBL" id="ETO33798.1"/>
    </source>
</evidence>
<dbReference type="GO" id="GO:0005576">
    <property type="term" value="C:extracellular region"/>
    <property type="evidence" value="ECO:0007669"/>
    <property type="project" value="UniProtKB-SubCell"/>
</dbReference>
<evidence type="ECO:0000256" key="2">
    <source>
        <dbReference type="ARBA" id="ARBA00004442"/>
    </source>
</evidence>
<reference evidence="9 10" key="1">
    <citation type="journal article" date="2013" name="Curr. Biol.">
        <title>The Genome of the Foraminiferan Reticulomyxa filosa.</title>
        <authorList>
            <person name="Glockner G."/>
            <person name="Hulsmann N."/>
            <person name="Schleicher M."/>
            <person name="Noegel A.A."/>
            <person name="Eichinger L."/>
            <person name="Gallinger C."/>
            <person name="Pawlowski J."/>
            <person name="Sierra R."/>
            <person name="Euteneuer U."/>
            <person name="Pillet L."/>
            <person name="Moustafa A."/>
            <person name="Platzer M."/>
            <person name="Groth M."/>
            <person name="Szafranski K."/>
            <person name="Schliwa M."/>
        </authorList>
    </citation>
    <scope>NUCLEOTIDE SEQUENCE [LARGE SCALE GENOMIC DNA]</scope>
</reference>
<dbReference type="InterPro" id="IPR003368">
    <property type="entry name" value="POMP_repeat"/>
</dbReference>
<accession>X6P6R1</accession>
<feature type="transmembrane region" description="Helical" evidence="8">
    <location>
        <begin position="640"/>
        <end position="661"/>
    </location>
</feature>
<sequence>MGSVEITDVTFEKIECPNFNMIACANMSTFTLSNVDLIGSSNPLLRIETGSFISRSLLLTDNSFDKTSKDKHLFYVAPLADALKNTSDIGVDIRNVIANGNGNDVPMTMFHFDFHSNAPVLISDVAVDGWNGELFHMNVLYDAPSQILVNNVSVRYYHNSDLNHSCALCVTEDSNKQKQQQQQQQQQQSNDLSTNVSLTNCHFINVSNSILFDIHALSINLFVWLQNTSVEYSVDTYVFITAPHIAMESVVLANNRQQIYNDWMGWPLLNLIVVLSVYATNYHHTQVIQIFFKKKKKKKKEGVTMRNVTMTRNLYPLGVLQSSGQGNKGTWDLASCYFEQNGGGIYIHDGLEVSIENSTVSNFYPLVSSSAFNIWIQDVKKVVVDGSRFENNHTPYWSGGTLRVENIAKSFLVRKSHFINSSAYIGGAILCSYVPVMELTDCVIDDNVAMAHGGAIYFDYAPVSSADTTLVRTTFSNCSFHRNQAASKGGAIYTNFGVIQLYQSQFLNNYAEFGLFLPFIYLFVFWCCKKKKKKKKRVTRFCGVLSLNDQSTLEMTDCTLIENRGLYGGVIYEFGDGNTLKSINHSLFFQNVATIQGGALYLNSDNWLIHNTTFYNHTAYDSGGQFDAHNMSYMHAYKIYIVRIHLLFCFVLFCLVCLFLNTHDKMTIFQITTYVYIAKDLKKQNVIFGVCVYVCMWTECNFSENSALNYGGIAFMVCVLNNIYWFEKSKHAPCNVYLFYSILDGNCWDGERPCAAQGGLLSMDTSEKNRVSALSLERVTMRRGTSGVGGAMLLRHNVENSTLHVSLTNVTFEQNNATQLPQSSDIALFQDSESQFHLQFHPPLTSGSIKAVSWPVQAQFQVFPADDTCPDCPMYASLQTLDFFNQSYVPFEYCDVDGVCSFIQLQLRCVTNFSSLACPTSQQTNYGQFANGLGNITFVTTPGKLGESVAISLACDDTLIGAICPLSSSLRAPENTFLVEFSSCSRGMEDEVFVSGEWFTCANVKHTNFDFIKQLGDNPFTLSAIIIFFSFIFTIFVLAVLHNSGQLLCSDYCRRRRVELANPAALLNYTLKTLDFFNCNTFPWCIFCICICAHICIYKDINLCQEFWALSFYSNKDNSESSEIKRPKRIWLMLALISTIFLSISWTANLMQTYSMSKTLPFYLGNNNHSRKMYVSKLWLIMLLVGCCGDLFVTLGLMNSRIFGFEIFSLGMTWPEIRELTQFKAVSIILLENTPQIVLQLIGLNYSKANTRTDIARSVYLSFTLSILSIAGTVISLWIRKQDLFIKYSFQLNIQLNLNGISNSKKREQLQQHIQDHLQRFETIAETIVHSLEHLHKKQILIGSVTFDPSENSIAIYGNILVPYGRISQWLDSCATTPKSRSAKDTTTLTTAHTYNGGYRSINVTALSKHVLLHGFDLSEECRKFLDSKKLLFSAEFKIFEVNYSVRSKPIPSNPLPPITNSEQSLSEFFDRPERESSQISILNCFMMN</sequence>
<keyword evidence="7" id="KW-0998">Cell outer membrane</keyword>
<feature type="transmembrane region" description="Helical" evidence="8">
    <location>
        <begin position="1178"/>
        <end position="1198"/>
    </location>
</feature>
<dbReference type="SUPFAM" id="SSF51126">
    <property type="entry name" value="Pectin lyase-like"/>
    <property type="match status" value="1"/>
</dbReference>
<evidence type="ECO:0000313" key="10">
    <source>
        <dbReference type="Proteomes" id="UP000023152"/>
    </source>
</evidence>
<keyword evidence="5" id="KW-0732">Signal</keyword>
<dbReference type="PANTHER" id="PTHR11319:SF35">
    <property type="entry name" value="OUTER MEMBRANE PROTEIN PMPC-RELATED"/>
    <property type="match status" value="1"/>
</dbReference>
<gene>
    <name evidence="9" type="ORF">RFI_03303</name>
</gene>
<organism evidence="9 10">
    <name type="scientific">Reticulomyxa filosa</name>
    <dbReference type="NCBI Taxonomy" id="46433"/>
    <lineage>
        <taxon>Eukaryota</taxon>
        <taxon>Sar</taxon>
        <taxon>Rhizaria</taxon>
        <taxon>Retaria</taxon>
        <taxon>Foraminifera</taxon>
        <taxon>Monothalamids</taxon>
        <taxon>Reticulomyxidae</taxon>
        <taxon>Reticulomyxa</taxon>
    </lineage>
</organism>
<keyword evidence="4" id="KW-0964">Secreted</keyword>
<comment type="subcellular location">
    <subcellularLocation>
        <location evidence="1">Cell envelope</location>
    </subcellularLocation>
    <subcellularLocation>
        <location evidence="2">Cell outer membrane</location>
    </subcellularLocation>
    <subcellularLocation>
        <location evidence="3">Secreted</location>
    </subcellularLocation>
</comment>
<proteinExistence type="predicted"/>
<evidence type="ECO:0000256" key="7">
    <source>
        <dbReference type="ARBA" id="ARBA00023237"/>
    </source>
</evidence>
<protein>
    <submittedName>
        <fullName evidence="9">Adhesin-like protein</fullName>
    </submittedName>
</protein>
<dbReference type="InterPro" id="IPR011050">
    <property type="entry name" value="Pectin_lyase_fold/virulence"/>
</dbReference>
<feature type="transmembrane region" description="Helical" evidence="8">
    <location>
        <begin position="707"/>
        <end position="726"/>
    </location>
</feature>
<evidence type="ECO:0000256" key="6">
    <source>
        <dbReference type="ARBA" id="ARBA00023136"/>
    </source>
</evidence>
<evidence type="ECO:0000256" key="1">
    <source>
        <dbReference type="ARBA" id="ARBA00004196"/>
    </source>
</evidence>
<evidence type="ECO:0000256" key="4">
    <source>
        <dbReference type="ARBA" id="ARBA00022525"/>
    </source>
</evidence>
<keyword evidence="6 8" id="KW-0472">Membrane</keyword>
<evidence type="ECO:0000256" key="8">
    <source>
        <dbReference type="SAM" id="Phobius"/>
    </source>
</evidence>
<comment type="caution">
    <text evidence="9">The sequence shown here is derived from an EMBL/GenBank/DDBJ whole genome shotgun (WGS) entry which is preliminary data.</text>
</comment>
<dbReference type="Pfam" id="PF02415">
    <property type="entry name" value="Chlam_PMP"/>
    <property type="match status" value="1"/>
</dbReference>
<dbReference type="PANTHER" id="PTHR11319">
    <property type="entry name" value="G PROTEIN-COUPLED RECEPTOR-RELATED"/>
    <property type="match status" value="1"/>
</dbReference>
<keyword evidence="8" id="KW-0812">Transmembrane</keyword>
<name>X6P6R1_RETFI</name>
<dbReference type="NCBIfam" id="TIGR01376">
    <property type="entry name" value="POMP_repeat"/>
    <property type="match status" value="1"/>
</dbReference>
<feature type="transmembrane region" description="Helical" evidence="8">
    <location>
        <begin position="1020"/>
        <end position="1041"/>
    </location>
</feature>